<feature type="coiled-coil region" evidence="1">
    <location>
        <begin position="251"/>
        <end position="391"/>
    </location>
</feature>
<dbReference type="AlphaFoldDB" id="A0A9Q0LBE8"/>
<accession>A0A9Q0LBE8</accession>
<evidence type="ECO:0000259" key="2">
    <source>
        <dbReference type="PROSITE" id="PS50238"/>
    </source>
</evidence>
<dbReference type="SUPFAM" id="SSF48350">
    <property type="entry name" value="GTPase activation domain, GAP"/>
    <property type="match status" value="1"/>
</dbReference>
<evidence type="ECO:0000256" key="1">
    <source>
        <dbReference type="SAM" id="Coils"/>
    </source>
</evidence>
<feature type="domain" description="Rho-GAP" evidence="2">
    <location>
        <begin position="11"/>
        <end position="209"/>
    </location>
</feature>
<dbReference type="GO" id="GO:0007165">
    <property type="term" value="P:signal transduction"/>
    <property type="evidence" value="ECO:0007669"/>
    <property type="project" value="InterPro"/>
</dbReference>
<name>A0A9Q0LBE8_ANAIG</name>
<comment type="caution">
    <text evidence="3">The sequence shown here is derived from an EMBL/GenBank/DDBJ whole genome shotgun (WGS) entry which is preliminary data.</text>
</comment>
<dbReference type="InterPro" id="IPR008936">
    <property type="entry name" value="Rho_GTPase_activation_prot"/>
</dbReference>
<keyword evidence="4" id="KW-1185">Reference proteome</keyword>
<dbReference type="InterPro" id="IPR000198">
    <property type="entry name" value="RhoGAP_dom"/>
</dbReference>
<organism evidence="3 4">
    <name type="scientific">Anaeramoeba ignava</name>
    <name type="common">Anaerobic marine amoeba</name>
    <dbReference type="NCBI Taxonomy" id="1746090"/>
    <lineage>
        <taxon>Eukaryota</taxon>
        <taxon>Metamonada</taxon>
        <taxon>Anaeramoebidae</taxon>
        <taxon>Anaeramoeba</taxon>
    </lineage>
</organism>
<protein>
    <submittedName>
        <fullName evidence="3">Rho gtpase-activating protein 68f</fullName>
    </submittedName>
</protein>
<evidence type="ECO:0000313" key="4">
    <source>
        <dbReference type="Proteomes" id="UP001149090"/>
    </source>
</evidence>
<dbReference type="SMART" id="SM00324">
    <property type="entry name" value="RhoGAP"/>
    <property type="match status" value="1"/>
</dbReference>
<dbReference type="Gene3D" id="1.10.555.10">
    <property type="entry name" value="Rho GTPase activation protein"/>
    <property type="match status" value="1"/>
</dbReference>
<feature type="coiled-coil region" evidence="1">
    <location>
        <begin position="451"/>
        <end position="481"/>
    </location>
</feature>
<sequence length="485" mass="57589">MTTKKGKVFGFKITSETPIHPFLQECVTFLLQIQNPNPNLLVSQFNKDILNSTKKVINKDKTIELDGLGPVLVSALVKQFLADLVTPLIPTNYYKLFEKVLEQPESEQNSALMSVIEKIPYPNLKMLELILQLLSHFINTEKLNEITRSTFNIFGSLMFRTESTFQNIFHKHPSWRKRTQKKTKTNRKIQKEDRENAYDLLQREVERLYHQQTEMQTKYENKLDIILQENKEQKAVIDGFLAQITTTEETHLTSQEEFENINKNREEIQKEIEEKTESSKKIEEEIQKENSKSNELNQSIQEQRNKFQELSLKSTDEVANFELEYDWKNFYISQIEQKRDQLSLEMKKSLKRMDKIPLEKFRSQKELANLEKELEDEKQRLQSEKTIYNSRKEEFTSFLKGFETEKEKIKKSRLEKKKELFNLVNELEDYLKISLNPQELIEKNQKVLLYKQDLTNSVAIIEKQMEQLTLLDKAIMQKENQLRNI</sequence>
<reference evidence="3" key="1">
    <citation type="submission" date="2022-10" db="EMBL/GenBank/DDBJ databases">
        <title>Novel sulphate-reducing endosymbionts in the free-living metamonad Anaeramoeba.</title>
        <authorList>
            <person name="Jerlstrom-Hultqvist J."/>
            <person name="Cepicka I."/>
            <person name="Gallot-Lavallee L."/>
            <person name="Salas-Leiva D."/>
            <person name="Curtis B.A."/>
            <person name="Zahonova K."/>
            <person name="Pipaliya S."/>
            <person name="Dacks J."/>
            <person name="Roger A.J."/>
        </authorList>
    </citation>
    <scope>NUCLEOTIDE SEQUENCE</scope>
    <source>
        <strain evidence="3">BMAN</strain>
    </source>
</reference>
<dbReference type="Pfam" id="PF00620">
    <property type="entry name" value="RhoGAP"/>
    <property type="match status" value="1"/>
</dbReference>
<dbReference type="PROSITE" id="PS50238">
    <property type="entry name" value="RHOGAP"/>
    <property type="match status" value="1"/>
</dbReference>
<dbReference type="EMBL" id="JAPDFW010000112">
    <property type="protein sequence ID" value="KAJ5068850.1"/>
    <property type="molecule type" value="Genomic_DNA"/>
</dbReference>
<gene>
    <name evidence="3" type="ORF">M0811_12156</name>
</gene>
<evidence type="ECO:0000313" key="3">
    <source>
        <dbReference type="EMBL" id="KAJ5068850.1"/>
    </source>
</evidence>
<proteinExistence type="predicted"/>
<dbReference type="Proteomes" id="UP001149090">
    <property type="component" value="Unassembled WGS sequence"/>
</dbReference>
<keyword evidence="1" id="KW-0175">Coiled coil</keyword>